<evidence type="ECO:0000313" key="2">
    <source>
        <dbReference type="Proteomes" id="UP000051124"/>
    </source>
</evidence>
<dbReference type="Gene3D" id="3.40.50.12780">
    <property type="entry name" value="N-terminal domain of ligase-like"/>
    <property type="match status" value="1"/>
</dbReference>
<dbReference type="EMBL" id="LIZT01000033">
    <property type="protein sequence ID" value="KPJ49993.1"/>
    <property type="molecule type" value="Genomic_DNA"/>
</dbReference>
<accession>A0A0S7WJC7</accession>
<dbReference type="SUPFAM" id="SSF56801">
    <property type="entry name" value="Acetyl-CoA synthetase-like"/>
    <property type="match status" value="1"/>
</dbReference>
<name>A0A0S7WJC7_UNCT6</name>
<dbReference type="InterPro" id="IPR053158">
    <property type="entry name" value="CapK_Type1_Caps_Biosynth"/>
</dbReference>
<organism evidence="1 2">
    <name type="scientific">candidate division TA06 bacterium DG_26</name>
    <dbReference type="NCBI Taxonomy" id="1703771"/>
    <lineage>
        <taxon>Bacteria</taxon>
        <taxon>Bacteria division TA06</taxon>
    </lineage>
</organism>
<sequence>MVSAAERIFLIIERLRRERAFECLAELEENQWFSLAEINNLQFEVLMHLVRHAYANVGYYRSLFDSLRIRPSDIRNEDDFRRIPVLTKECLRRNSREMLASNHKERVYVASTSGTTGLPLTFYRDGMSMGYSLAAMYRGHRWYGVDVGAKEAMLWDTPIGRTARVKAKWKDLLLNRFRQKECNLREENLLHFSRTMRRKRPDYLMGFPSMVYPFAVFLKEQGIDGKLFGLKMVKCTGETVFDYQTQAIESVFGCQSVQEYGSAETGVIAFECPERGLHLMADCVYVEFLDESDGPAGLGRSARIVVTNLRNLSMPILRYDLGDMAVASDKLCSCGRGLPLMKSVDGRVCDYILTADGTRAHSSVLYHIVKKLAEEGHVVKQWRVYQTAANELKIKIVKGPGFSEKTLVRMNRGLHQYLGSGMNFHYEFVPDIPREKSGKLRNFVPLPSSAPQK</sequence>
<dbReference type="AlphaFoldDB" id="A0A0S7WJC7"/>
<dbReference type="PANTHER" id="PTHR36932:SF1">
    <property type="entry name" value="CAPSULAR POLYSACCHARIDE BIOSYNTHESIS PROTEIN"/>
    <property type="match status" value="1"/>
</dbReference>
<dbReference type="PANTHER" id="PTHR36932">
    <property type="entry name" value="CAPSULAR POLYSACCHARIDE BIOSYNTHESIS PROTEIN"/>
    <property type="match status" value="1"/>
</dbReference>
<evidence type="ECO:0000313" key="1">
    <source>
        <dbReference type="EMBL" id="KPJ49993.1"/>
    </source>
</evidence>
<evidence type="ECO:0008006" key="3">
    <source>
        <dbReference type="Google" id="ProtNLM"/>
    </source>
</evidence>
<reference evidence="1 2" key="1">
    <citation type="journal article" date="2015" name="Microbiome">
        <title>Genomic resolution of linkages in carbon, nitrogen, and sulfur cycling among widespread estuary sediment bacteria.</title>
        <authorList>
            <person name="Baker B.J."/>
            <person name="Lazar C.S."/>
            <person name="Teske A.P."/>
            <person name="Dick G.J."/>
        </authorList>
    </citation>
    <scope>NUCLEOTIDE SEQUENCE [LARGE SCALE GENOMIC DNA]</scope>
    <source>
        <strain evidence="1">DG_26</strain>
    </source>
</reference>
<dbReference type="InterPro" id="IPR042099">
    <property type="entry name" value="ANL_N_sf"/>
</dbReference>
<gene>
    <name evidence="1" type="ORF">AMJ40_04160</name>
</gene>
<dbReference type="Proteomes" id="UP000051124">
    <property type="component" value="Unassembled WGS sequence"/>
</dbReference>
<protein>
    <recommendedName>
        <fullName evidence="3">AMP-dependent synthetase/ligase domain-containing protein</fullName>
    </recommendedName>
</protein>
<comment type="caution">
    <text evidence="1">The sequence shown here is derived from an EMBL/GenBank/DDBJ whole genome shotgun (WGS) entry which is preliminary data.</text>
</comment>
<proteinExistence type="predicted"/>